<keyword evidence="2" id="KW-0547">Nucleotide-binding</keyword>
<comment type="similarity">
    <text evidence="1">Belongs to the small GTPase superfamily. Rab family.</text>
</comment>
<evidence type="ECO:0000313" key="4">
    <source>
        <dbReference type="EMBL" id="CAE0240808.1"/>
    </source>
</evidence>
<keyword evidence="3" id="KW-0342">GTP-binding</keyword>
<dbReference type="GO" id="GO:0005764">
    <property type="term" value="C:lysosome"/>
    <property type="evidence" value="ECO:0007669"/>
    <property type="project" value="TreeGrafter"/>
</dbReference>
<dbReference type="PANTHER" id="PTHR47981">
    <property type="entry name" value="RAB FAMILY"/>
    <property type="match status" value="1"/>
</dbReference>
<dbReference type="Gene3D" id="3.40.50.300">
    <property type="entry name" value="P-loop containing nucleotide triphosphate hydrolases"/>
    <property type="match status" value="1"/>
</dbReference>
<dbReference type="Pfam" id="PF08477">
    <property type="entry name" value="Roc"/>
    <property type="match status" value="1"/>
</dbReference>
<dbReference type="GO" id="GO:0090385">
    <property type="term" value="P:phagosome-lysosome fusion"/>
    <property type="evidence" value="ECO:0007669"/>
    <property type="project" value="TreeGrafter"/>
</dbReference>
<reference evidence="4" key="1">
    <citation type="submission" date="2021-01" db="EMBL/GenBank/DDBJ databases">
        <authorList>
            <person name="Corre E."/>
            <person name="Pelletier E."/>
            <person name="Niang G."/>
            <person name="Scheremetjew M."/>
            <person name="Finn R."/>
            <person name="Kale V."/>
            <person name="Holt S."/>
            <person name="Cochrane G."/>
            <person name="Meng A."/>
            <person name="Brown T."/>
            <person name="Cohen L."/>
        </authorList>
    </citation>
    <scope>NUCLEOTIDE SEQUENCE</scope>
    <source>
        <strain evidence="4">NIES-2562</strain>
    </source>
</reference>
<dbReference type="EMBL" id="HBIB01005005">
    <property type="protein sequence ID" value="CAE0240808.1"/>
    <property type="molecule type" value="Transcribed_RNA"/>
</dbReference>
<dbReference type="AlphaFoldDB" id="A0A7S3CY97"/>
<proteinExistence type="inferred from homology"/>
<dbReference type="GO" id="GO:0005770">
    <property type="term" value="C:late endosome"/>
    <property type="evidence" value="ECO:0007669"/>
    <property type="project" value="TreeGrafter"/>
</dbReference>
<dbReference type="PRINTS" id="PR00449">
    <property type="entry name" value="RASTRNSFRMNG"/>
</dbReference>
<evidence type="ECO:0000256" key="3">
    <source>
        <dbReference type="ARBA" id="ARBA00023134"/>
    </source>
</evidence>
<name>A0A7S3CY97_9EUKA</name>
<dbReference type="InterPro" id="IPR027417">
    <property type="entry name" value="P-loop_NTPase"/>
</dbReference>
<dbReference type="SUPFAM" id="SSF52540">
    <property type="entry name" value="P-loop containing nucleoside triphosphate hydrolases"/>
    <property type="match status" value="1"/>
</dbReference>
<accession>A0A7S3CY97</accession>
<evidence type="ECO:0000256" key="2">
    <source>
        <dbReference type="ARBA" id="ARBA00022741"/>
    </source>
</evidence>
<protein>
    <submittedName>
        <fullName evidence="4">Uncharacterized protein</fullName>
    </submittedName>
</protein>
<dbReference type="GO" id="GO:0005525">
    <property type="term" value="F:GTP binding"/>
    <property type="evidence" value="ECO:0007669"/>
    <property type="project" value="UniProtKB-KW"/>
</dbReference>
<dbReference type="PROSITE" id="PS51419">
    <property type="entry name" value="RAB"/>
    <property type="match status" value="1"/>
</dbReference>
<dbReference type="PANTHER" id="PTHR47981:SF20">
    <property type="entry name" value="RAS-RELATED PROTEIN RAB-7A"/>
    <property type="match status" value="1"/>
</dbReference>
<dbReference type="GO" id="GO:0045335">
    <property type="term" value="C:phagocytic vesicle"/>
    <property type="evidence" value="ECO:0007669"/>
    <property type="project" value="TreeGrafter"/>
</dbReference>
<sequence>MLSSRRDIDKGVHTKVTLVGTEKCGKTSLARRYVSGSFSPEYRQSLGAEVLVKDTAKTNKSAAANVHVWCVGGAERLKVFAQQYIVGSHVVGLCFDTTDASSFEECVYWYNEIRR</sequence>
<organism evidence="4">
    <name type="scientific">Palpitomonas bilix</name>
    <dbReference type="NCBI Taxonomy" id="652834"/>
    <lineage>
        <taxon>Eukaryota</taxon>
        <taxon>Eukaryota incertae sedis</taxon>
    </lineage>
</organism>
<gene>
    <name evidence="4" type="ORF">PBIL07802_LOCUS2968</name>
</gene>
<evidence type="ECO:0000256" key="1">
    <source>
        <dbReference type="ARBA" id="ARBA00006270"/>
    </source>
</evidence>